<name>A0A7Y9J5S7_9PSEU</name>
<dbReference type="InterPro" id="IPR013217">
    <property type="entry name" value="Methyltransf_12"/>
</dbReference>
<dbReference type="GO" id="GO:0008168">
    <property type="term" value="F:methyltransferase activity"/>
    <property type="evidence" value="ECO:0007669"/>
    <property type="project" value="UniProtKB-KW"/>
</dbReference>
<dbReference type="CDD" id="cd02440">
    <property type="entry name" value="AdoMet_MTases"/>
    <property type="match status" value="1"/>
</dbReference>
<keyword evidence="3" id="KW-1185">Reference proteome</keyword>
<keyword evidence="2" id="KW-0489">Methyltransferase</keyword>
<gene>
    <name evidence="2" type="ORF">BJ983_002574</name>
</gene>
<keyword evidence="2" id="KW-0808">Transferase</keyword>
<dbReference type="PANTHER" id="PTHR43861">
    <property type="entry name" value="TRANS-ACONITATE 2-METHYLTRANSFERASE-RELATED"/>
    <property type="match status" value="1"/>
</dbReference>
<feature type="domain" description="Methyltransferase type 12" evidence="1">
    <location>
        <begin position="55"/>
        <end position="152"/>
    </location>
</feature>
<sequence length="289" mass="30943">MSEAHGHGHGHGHGHDVGGGADMAEVLDLDAEVFGGYLADLVSWLPVQDTPREIVDLGAGTGVGTFALLDRFPEAHVTALDASSAHLRRLQEKADGAGLAGQVDVVPCDLDAEPLPLGSPDLVWASASLHHLADPERVLRRVRDALAPGGLLVVVEIDGFPRFLPADAPEDRPGLEERCAAVADRRAEEHLPHRRADFGPMLEAAGLRVEAQRTDDLEIDGAGSATVGRYALEGLRRLRAGIADELSAEDLAALDRLLDEDGPQSLLRRDDVQVRTTRRAWAVRPTARD</sequence>
<dbReference type="PANTHER" id="PTHR43861:SF1">
    <property type="entry name" value="TRANS-ACONITATE 2-METHYLTRANSFERASE"/>
    <property type="match status" value="1"/>
</dbReference>
<evidence type="ECO:0000313" key="3">
    <source>
        <dbReference type="Proteomes" id="UP000535890"/>
    </source>
</evidence>
<dbReference type="Pfam" id="PF08242">
    <property type="entry name" value="Methyltransf_12"/>
    <property type="match status" value="1"/>
</dbReference>
<dbReference type="AlphaFoldDB" id="A0A7Y9J5S7"/>
<comment type="caution">
    <text evidence="2">The sequence shown here is derived from an EMBL/GenBank/DDBJ whole genome shotgun (WGS) entry which is preliminary data.</text>
</comment>
<accession>A0A7Y9J5S7</accession>
<evidence type="ECO:0000313" key="2">
    <source>
        <dbReference type="EMBL" id="NYD36472.1"/>
    </source>
</evidence>
<reference evidence="2 3" key="1">
    <citation type="submission" date="2020-07" db="EMBL/GenBank/DDBJ databases">
        <title>Sequencing the genomes of 1000 actinobacteria strains.</title>
        <authorList>
            <person name="Klenk H.-P."/>
        </authorList>
    </citation>
    <scope>NUCLEOTIDE SEQUENCE [LARGE SCALE GENOMIC DNA]</scope>
    <source>
        <strain evidence="2 3">DSM 45772</strain>
    </source>
</reference>
<dbReference type="GO" id="GO:0032259">
    <property type="term" value="P:methylation"/>
    <property type="evidence" value="ECO:0007669"/>
    <property type="project" value="UniProtKB-KW"/>
</dbReference>
<evidence type="ECO:0000259" key="1">
    <source>
        <dbReference type="Pfam" id="PF08242"/>
    </source>
</evidence>
<dbReference type="Proteomes" id="UP000535890">
    <property type="component" value="Unassembled WGS sequence"/>
</dbReference>
<protein>
    <submittedName>
        <fullName evidence="2">SAM-dependent methyltransferase</fullName>
    </submittedName>
</protein>
<dbReference type="InterPro" id="IPR029063">
    <property type="entry name" value="SAM-dependent_MTases_sf"/>
</dbReference>
<organism evidence="2 3">
    <name type="scientific">Actinomycetospora corticicola</name>
    <dbReference type="NCBI Taxonomy" id="663602"/>
    <lineage>
        <taxon>Bacteria</taxon>
        <taxon>Bacillati</taxon>
        <taxon>Actinomycetota</taxon>
        <taxon>Actinomycetes</taxon>
        <taxon>Pseudonocardiales</taxon>
        <taxon>Pseudonocardiaceae</taxon>
        <taxon>Actinomycetospora</taxon>
    </lineage>
</organism>
<dbReference type="RefSeq" id="WP_179794145.1">
    <property type="nucleotide sequence ID" value="NZ_BAABHP010000021.1"/>
</dbReference>
<dbReference type="SUPFAM" id="SSF53335">
    <property type="entry name" value="S-adenosyl-L-methionine-dependent methyltransferases"/>
    <property type="match status" value="1"/>
</dbReference>
<dbReference type="EMBL" id="JACCBN010000001">
    <property type="protein sequence ID" value="NYD36472.1"/>
    <property type="molecule type" value="Genomic_DNA"/>
</dbReference>
<dbReference type="Gene3D" id="3.40.50.150">
    <property type="entry name" value="Vaccinia Virus protein VP39"/>
    <property type="match status" value="1"/>
</dbReference>
<proteinExistence type="predicted"/>